<reference evidence="1" key="1">
    <citation type="submission" date="2022-07" db="EMBL/GenBank/DDBJ databases">
        <title>Genome Sequence of Phlebia brevispora.</title>
        <authorList>
            <person name="Buettner E."/>
        </authorList>
    </citation>
    <scope>NUCLEOTIDE SEQUENCE</scope>
    <source>
        <strain evidence="1">MPL23</strain>
    </source>
</reference>
<gene>
    <name evidence="1" type="ORF">NM688_g6555</name>
</gene>
<evidence type="ECO:0000313" key="1">
    <source>
        <dbReference type="EMBL" id="KAJ3538184.1"/>
    </source>
</evidence>
<dbReference type="EMBL" id="JANHOG010001371">
    <property type="protein sequence ID" value="KAJ3538184.1"/>
    <property type="molecule type" value="Genomic_DNA"/>
</dbReference>
<organism evidence="1 2">
    <name type="scientific">Phlebia brevispora</name>
    <dbReference type="NCBI Taxonomy" id="194682"/>
    <lineage>
        <taxon>Eukaryota</taxon>
        <taxon>Fungi</taxon>
        <taxon>Dikarya</taxon>
        <taxon>Basidiomycota</taxon>
        <taxon>Agaricomycotina</taxon>
        <taxon>Agaricomycetes</taxon>
        <taxon>Polyporales</taxon>
        <taxon>Meruliaceae</taxon>
        <taxon>Phlebia</taxon>
    </lineage>
</organism>
<evidence type="ECO:0000313" key="2">
    <source>
        <dbReference type="Proteomes" id="UP001148662"/>
    </source>
</evidence>
<name>A0ACC1SER0_9APHY</name>
<protein>
    <submittedName>
        <fullName evidence="1">Uncharacterized protein</fullName>
    </submittedName>
</protein>
<keyword evidence="2" id="KW-1185">Reference proteome</keyword>
<comment type="caution">
    <text evidence="1">The sequence shown here is derived from an EMBL/GenBank/DDBJ whole genome shotgun (WGS) entry which is preliminary data.</text>
</comment>
<proteinExistence type="predicted"/>
<sequence length="276" mass="30739">MQLDATTSSSSDEPFLVAPSPWECKGEFFWLFNYASSSMPYPTGAAFGDLERDSAYAQAKETGEYKGGIMHVMIVRYKDSNGGPYDELAFSPGRFNVPPTGKVAQRVTRIYVSSMEALYNGRKYWNVPKHLAHFTFTPSNASSPKALPYSRITVASLETPDKPFFAVDLTPTMLFSSGVIPFNTRFLPINTALAHPPLPHSLNWRKDGLVGTDRWCVLPMLLKGRAGFFRCKGALEGGKYGDSVGFPDFRPWSVGMWLRDFELELPVGEHLGKKDD</sequence>
<accession>A0ACC1SER0</accession>
<dbReference type="Proteomes" id="UP001148662">
    <property type="component" value="Unassembled WGS sequence"/>
</dbReference>